<gene>
    <name evidence="2" type="ORF">EBN03_28915</name>
</gene>
<accession>A0A3M2KW45</accession>
<proteinExistence type="predicted"/>
<protein>
    <submittedName>
        <fullName evidence="2">Uncharacterized protein</fullName>
    </submittedName>
</protein>
<evidence type="ECO:0000313" key="2">
    <source>
        <dbReference type="EMBL" id="RMI28670.1"/>
    </source>
</evidence>
<comment type="caution">
    <text evidence="2">The sequence shown here is derived from an EMBL/GenBank/DDBJ whole genome shotgun (WGS) entry which is preliminary data.</text>
</comment>
<evidence type="ECO:0000313" key="3">
    <source>
        <dbReference type="Proteomes" id="UP000279275"/>
    </source>
</evidence>
<keyword evidence="1" id="KW-0732">Signal</keyword>
<reference evidence="2 3" key="1">
    <citation type="submission" date="2018-10" db="EMBL/GenBank/DDBJ databases">
        <title>Isolation from cow dung.</title>
        <authorList>
            <person name="Ling L."/>
        </authorList>
    </citation>
    <scope>NUCLEOTIDE SEQUENCE [LARGE SCALE GENOMIC DNA]</scope>
    <source>
        <strain evidence="2 3">NEAU-LL90</strain>
    </source>
</reference>
<dbReference type="EMBL" id="RFFH01000019">
    <property type="protein sequence ID" value="RMI28670.1"/>
    <property type="molecule type" value="Genomic_DNA"/>
</dbReference>
<dbReference type="OrthoDB" id="4571099at2"/>
<organism evidence="2 3">
    <name type="scientific">Nocardia stercoris</name>
    <dbReference type="NCBI Taxonomy" id="2483361"/>
    <lineage>
        <taxon>Bacteria</taxon>
        <taxon>Bacillati</taxon>
        <taxon>Actinomycetota</taxon>
        <taxon>Actinomycetes</taxon>
        <taxon>Mycobacteriales</taxon>
        <taxon>Nocardiaceae</taxon>
        <taxon>Nocardia</taxon>
    </lineage>
</organism>
<dbReference type="InterPro" id="IPR013783">
    <property type="entry name" value="Ig-like_fold"/>
</dbReference>
<evidence type="ECO:0000256" key="1">
    <source>
        <dbReference type="SAM" id="SignalP"/>
    </source>
</evidence>
<dbReference type="RefSeq" id="WP_122191321.1">
    <property type="nucleotide sequence ID" value="NZ_RFFH01000019.1"/>
</dbReference>
<keyword evidence="3" id="KW-1185">Reference proteome</keyword>
<sequence length="146" mass="14373">MKKIISGAGLGVMGLAAAAIAAAPMAAADTTNSGLTVTGTQWVVGQSYTLLANAGVGGLTAHFYDNGVEIGSVGTSLGQGSPGNVPVTWAWKPTTTGAHTITEKTMDPILGNVIGTEGPVTITVISQWDSVVGGIPGIGPVLGSLS</sequence>
<feature type="signal peptide" evidence="1">
    <location>
        <begin position="1"/>
        <end position="21"/>
    </location>
</feature>
<dbReference type="GO" id="GO:0005975">
    <property type="term" value="P:carbohydrate metabolic process"/>
    <property type="evidence" value="ECO:0007669"/>
    <property type="project" value="UniProtKB-ARBA"/>
</dbReference>
<feature type="chain" id="PRO_5039011213" evidence="1">
    <location>
        <begin position="22"/>
        <end position="146"/>
    </location>
</feature>
<dbReference type="AlphaFoldDB" id="A0A3M2KW45"/>
<dbReference type="Gene3D" id="2.60.40.10">
    <property type="entry name" value="Immunoglobulins"/>
    <property type="match status" value="1"/>
</dbReference>
<dbReference type="Proteomes" id="UP000279275">
    <property type="component" value="Unassembled WGS sequence"/>
</dbReference>
<name>A0A3M2KW45_9NOCA</name>